<dbReference type="AlphaFoldDB" id="A0A913ZSF2"/>
<organism evidence="1 2">
    <name type="scientific">Patiria miniata</name>
    <name type="common">Bat star</name>
    <name type="synonym">Asterina miniata</name>
    <dbReference type="NCBI Taxonomy" id="46514"/>
    <lineage>
        <taxon>Eukaryota</taxon>
        <taxon>Metazoa</taxon>
        <taxon>Echinodermata</taxon>
        <taxon>Eleutherozoa</taxon>
        <taxon>Asterozoa</taxon>
        <taxon>Asteroidea</taxon>
        <taxon>Valvatacea</taxon>
        <taxon>Valvatida</taxon>
        <taxon>Asterinidae</taxon>
        <taxon>Patiria</taxon>
    </lineage>
</organism>
<keyword evidence="2" id="KW-1185">Reference proteome</keyword>
<accession>A0A913ZSF2</accession>
<dbReference type="GeneID" id="119726915"/>
<protein>
    <submittedName>
        <fullName evidence="1">Uncharacterized protein</fullName>
    </submittedName>
</protein>
<dbReference type="EnsemblMetazoa" id="XM_038198765.1">
    <property type="protein sequence ID" value="XP_038054693.1"/>
    <property type="gene ID" value="LOC119726915"/>
</dbReference>
<evidence type="ECO:0000313" key="1">
    <source>
        <dbReference type="EnsemblMetazoa" id="XP_038054693.1"/>
    </source>
</evidence>
<dbReference type="OrthoDB" id="10059291at2759"/>
<dbReference type="PANTHER" id="PTHR46880">
    <property type="entry name" value="RAS-ASSOCIATING DOMAIN-CONTAINING PROTEIN"/>
    <property type="match status" value="1"/>
</dbReference>
<evidence type="ECO:0000313" key="2">
    <source>
        <dbReference type="Proteomes" id="UP000887568"/>
    </source>
</evidence>
<sequence>MSLEREASERHEAVALGLATFAKTYDFVATLLMLCDVLPLLARLSKIFQASFNFPFFFLDVSGSGKSRLLCPAPKHRWHTSITKKLQDSEGGQYLHTTDQVIDDLREQKIIIKTGDREKFMKQIFKKYLAKVIENIEQRFPDNHILKAFNVFNPADVDLQQYLELETLCDRFSIDFEGARVEYDVLINLMHQEYLTLTPSEMMQTITSRLGDIMPLMAKLAAVALVLPVSTAGRPNF</sequence>
<dbReference type="RefSeq" id="XP_038054693.1">
    <property type="nucleotide sequence ID" value="XM_038198765.1"/>
</dbReference>
<proteinExistence type="predicted"/>
<dbReference type="Proteomes" id="UP000887568">
    <property type="component" value="Unplaced"/>
</dbReference>
<dbReference type="PANTHER" id="PTHR46880:SF5">
    <property type="entry name" value="DUF4371 DOMAIN-CONTAINING PROTEIN"/>
    <property type="match status" value="1"/>
</dbReference>
<name>A0A913ZSF2_PATMI</name>
<reference evidence="1" key="1">
    <citation type="submission" date="2022-11" db="UniProtKB">
        <authorList>
            <consortium name="EnsemblMetazoa"/>
        </authorList>
    </citation>
    <scope>IDENTIFICATION</scope>
</reference>